<organism evidence="1 2">
    <name type="scientific">Gigaspora margarita</name>
    <dbReference type="NCBI Taxonomy" id="4874"/>
    <lineage>
        <taxon>Eukaryota</taxon>
        <taxon>Fungi</taxon>
        <taxon>Fungi incertae sedis</taxon>
        <taxon>Mucoromycota</taxon>
        <taxon>Glomeromycotina</taxon>
        <taxon>Glomeromycetes</taxon>
        <taxon>Diversisporales</taxon>
        <taxon>Gigasporaceae</taxon>
        <taxon>Gigaspora</taxon>
    </lineage>
</organism>
<name>A0A8H4A635_GIGMA</name>
<evidence type="ECO:0000313" key="1">
    <source>
        <dbReference type="EMBL" id="KAF0432860.1"/>
    </source>
</evidence>
<comment type="caution">
    <text evidence="1">The sequence shown here is derived from an EMBL/GenBank/DDBJ whole genome shotgun (WGS) entry which is preliminary data.</text>
</comment>
<sequence length="110" mass="12934">MNSDPQNRPNIKDIHEIINRWVDLVYDDDHNIPNITQKISEKNEIVIRNQFLEADEIIKNQFWKIDEIVKTSINSSTDIDHIYTSKLINTQEIREKTDAIMGSKPLEFVP</sequence>
<protein>
    <submittedName>
        <fullName evidence="1">Uncharacterized protein</fullName>
    </submittedName>
</protein>
<accession>A0A8H4A635</accession>
<keyword evidence="2" id="KW-1185">Reference proteome</keyword>
<evidence type="ECO:0000313" key="2">
    <source>
        <dbReference type="Proteomes" id="UP000439903"/>
    </source>
</evidence>
<dbReference type="Proteomes" id="UP000439903">
    <property type="component" value="Unassembled WGS sequence"/>
</dbReference>
<proteinExistence type="predicted"/>
<dbReference type="AlphaFoldDB" id="A0A8H4A635"/>
<dbReference type="EMBL" id="WTPW01001484">
    <property type="protein sequence ID" value="KAF0432860.1"/>
    <property type="molecule type" value="Genomic_DNA"/>
</dbReference>
<gene>
    <name evidence="1" type="ORF">F8M41_005137</name>
</gene>
<reference evidence="1 2" key="1">
    <citation type="journal article" date="2019" name="Environ. Microbiol.">
        <title>At the nexus of three kingdoms: the genome of the mycorrhizal fungus Gigaspora margarita provides insights into plant, endobacterial and fungal interactions.</title>
        <authorList>
            <person name="Venice F."/>
            <person name="Ghignone S."/>
            <person name="Salvioli di Fossalunga A."/>
            <person name="Amselem J."/>
            <person name="Novero M."/>
            <person name="Xianan X."/>
            <person name="Sedzielewska Toro K."/>
            <person name="Morin E."/>
            <person name="Lipzen A."/>
            <person name="Grigoriev I.V."/>
            <person name="Henrissat B."/>
            <person name="Martin F.M."/>
            <person name="Bonfante P."/>
        </authorList>
    </citation>
    <scope>NUCLEOTIDE SEQUENCE [LARGE SCALE GENOMIC DNA]</scope>
    <source>
        <strain evidence="1 2">BEG34</strain>
    </source>
</reference>